<evidence type="ECO:0000256" key="1">
    <source>
        <dbReference type="SAM" id="Phobius"/>
    </source>
</evidence>
<organism evidence="2 3">
    <name type="scientific">Christiangramia aestuarii</name>
    <dbReference type="NCBI Taxonomy" id="1028746"/>
    <lineage>
        <taxon>Bacteria</taxon>
        <taxon>Pseudomonadati</taxon>
        <taxon>Bacteroidota</taxon>
        <taxon>Flavobacteriia</taxon>
        <taxon>Flavobacteriales</taxon>
        <taxon>Flavobacteriaceae</taxon>
        <taxon>Christiangramia</taxon>
    </lineage>
</organism>
<evidence type="ECO:0000313" key="3">
    <source>
        <dbReference type="Proteomes" id="UP000460416"/>
    </source>
</evidence>
<evidence type="ECO:0000313" key="2">
    <source>
        <dbReference type="EMBL" id="MUP43707.1"/>
    </source>
</evidence>
<reference evidence="2 3" key="1">
    <citation type="submission" date="2019-07" db="EMBL/GenBank/DDBJ databases">
        <title>Gramella aestuarii sp. nov., isolated from a tidal flat, and emended description of Gramella echinicola.</title>
        <authorList>
            <person name="Liu L."/>
        </authorList>
    </citation>
    <scope>NUCLEOTIDE SEQUENCE [LARGE SCALE GENOMIC DNA]</scope>
    <source>
        <strain evidence="2 3">BS12</strain>
    </source>
</reference>
<feature type="transmembrane region" description="Helical" evidence="1">
    <location>
        <begin position="163"/>
        <end position="179"/>
    </location>
</feature>
<dbReference type="Proteomes" id="UP000460416">
    <property type="component" value="Unassembled WGS sequence"/>
</dbReference>
<feature type="transmembrane region" description="Helical" evidence="1">
    <location>
        <begin position="207"/>
        <end position="224"/>
    </location>
</feature>
<dbReference type="OrthoDB" id="1394992at2"/>
<dbReference type="RefSeq" id="WP_156277659.1">
    <property type="nucleotide sequence ID" value="NZ_BAABGI010000001.1"/>
</dbReference>
<keyword evidence="1" id="KW-0472">Membrane</keyword>
<feature type="transmembrane region" description="Helical" evidence="1">
    <location>
        <begin position="331"/>
        <end position="348"/>
    </location>
</feature>
<feature type="transmembrane region" description="Helical" evidence="1">
    <location>
        <begin position="355"/>
        <end position="373"/>
    </location>
</feature>
<feature type="transmembrane region" description="Helical" evidence="1">
    <location>
        <begin position="468"/>
        <end position="485"/>
    </location>
</feature>
<keyword evidence="1" id="KW-1133">Transmembrane helix</keyword>
<sequence length="708" mass="78601">MTKSLHKLFFFLILGICLLRPADFRADIVFPARMELTETESGVFDVLFTLPVINGKVLKASPVLPDSCNNITEPEITGTAYSKVLTWKIDCKEQQLYGKQIGIEGLQGSQVEILLVINLLDGRSYNKKLSPAMAYFEVPFPPTTLELLKFGSFNGARAVLTQPYFYLLIFAMIFFLGLTGQKRFYLLLFSGILAGYFLGSFELMKSPGWTFPLTAISIIFLLAIKGAGISKRNFSLLLLLAPGLFLGNVLSLQQIETVMTPGEQLGFSVFFSLGIAIGLILAILVFYQLKQLLVSFNVFEKIITPISILTGSLAFGLCIFEASLFWKTPSMLPQIPGIILLFFLLLAIIGKVRNLLATGLSFAVFSTIGLILLMNGFSIPYAEIMLLALIFVCSMILLLKGSIPKLLLLVSITFGSLLAGNILAAFANDNLSFPVGRSVGFLVLGLFLISILGSFRTNRPASGIFEKILSTAQLAFGIILVIQLFSNQYFEGIASEYISGSLPIPVISLVLVIAAVITWPRNRKVHRQMKLKSRKPVFSLSLFILAILLLPFHIGINNPWFEAKDLDQQGMKLIMENVLSNTYSAFNEENEEKLFEELSRNVDADLLDNIYLDSRRRLNMGLREGAEVSVQEVELNSLGDPEIQTGSDVLEYPAQWTVTARVRHLKHIHYRRNSYSGMVALKSIDNKWKISKISLTSEDRKVIAASSL</sequence>
<feature type="transmembrane region" description="Helical" evidence="1">
    <location>
        <begin position="184"/>
        <end position="201"/>
    </location>
</feature>
<feature type="transmembrane region" description="Helical" evidence="1">
    <location>
        <begin position="406"/>
        <end position="427"/>
    </location>
</feature>
<dbReference type="EMBL" id="VJVW01000006">
    <property type="protein sequence ID" value="MUP43707.1"/>
    <property type="molecule type" value="Genomic_DNA"/>
</dbReference>
<feature type="transmembrane region" description="Helical" evidence="1">
    <location>
        <begin position="236"/>
        <end position="255"/>
    </location>
</feature>
<gene>
    <name evidence="2" type="ORF">FLP08_14080</name>
</gene>
<name>A0A7K1LSF7_9FLAO</name>
<feature type="transmembrane region" description="Helical" evidence="1">
    <location>
        <begin position="302"/>
        <end position="325"/>
    </location>
</feature>
<feature type="transmembrane region" description="Helical" evidence="1">
    <location>
        <begin position="267"/>
        <end position="290"/>
    </location>
</feature>
<feature type="transmembrane region" description="Helical" evidence="1">
    <location>
        <begin position="439"/>
        <end position="456"/>
    </location>
</feature>
<comment type="caution">
    <text evidence="2">The sequence shown here is derived from an EMBL/GenBank/DDBJ whole genome shotgun (WGS) entry which is preliminary data.</text>
</comment>
<proteinExistence type="predicted"/>
<dbReference type="AlphaFoldDB" id="A0A7K1LSF7"/>
<feature type="transmembrane region" description="Helical" evidence="1">
    <location>
        <begin position="379"/>
        <end position="399"/>
    </location>
</feature>
<feature type="transmembrane region" description="Helical" evidence="1">
    <location>
        <begin position="537"/>
        <end position="556"/>
    </location>
</feature>
<accession>A0A7K1LSF7</accession>
<keyword evidence="3" id="KW-1185">Reference proteome</keyword>
<keyword evidence="1" id="KW-0812">Transmembrane</keyword>
<protein>
    <submittedName>
        <fullName evidence="2">Uncharacterized protein</fullName>
    </submittedName>
</protein>
<feature type="transmembrane region" description="Helical" evidence="1">
    <location>
        <begin position="497"/>
        <end position="517"/>
    </location>
</feature>